<evidence type="ECO:0008006" key="4">
    <source>
        <dbReference type="Google" id="ProtNLM"/>
    </source>
</evidence>
<dbReference type="AlphaFoldDB" id="A0A1H7WND1"/>
<keyword evidence="3" id="KW-1185">Reference proteome</keyword>
<proteinExistence type="predicted"/>
<feature type="chain" id="PRO_5011474290" description="Long-chain fatty acid transport protein" evidence="1">
    <location>
        <begin position="24"/>
        <end position="412"/>
    </location>
</feature>
<reference evidence="2 3" key="1">
    <citation type="submission" date="2016-10" db="EMBL/GenBank/DDBJ databases">
        <authorList>
            <person name="de Groot N.N."/>
        </authorList>
    </citation>
    <scope>NUCLEOTIDE SEQUENCE [LARGE SCALE GENOMIC DNA]</scope>
    <source>
        <strain evidence="2 3">DSM 21039</strain>
    </source>
</reference>
<dbReference type="SUPFAM" id="SSF56935">
    <property type="entry name" value="Porins"/>
    <property type="match status" value="1"/>
</dbReference>
<evidence type="ECO:0000313" key="2">
    <source>
        <dbReference type="EMBL" id="SEM22528.1"/>
    </source>
</evidence>
<dbReference type="Proteomes" id="UP000198984">
    <property type="component" value="Unassembled WGS sequence"/>
</dbReference>
<evidence type="ECO:0000313" key="3">
    <source>
        <dbReference type="Proteomes" id="UP000198984"/>
    </source>
</evidence>
<keyword evidence="1" id="KW-0732">Signal</keyword>
<dbReference type="EMBL" id="FOBB01000003">
    <property type="protein sequence ID" value="SEM22528.1"/>
    <property type="molecule type" value="Genomic_DNA"/>
</dbReference>
<dbReference type="Gene3D" id="2.40.160.60">
    <property type="entry name" value="Outer membrane protein transport protein (OMPP1/FadL/TodX)"/>
    <property type="match status" value="1"/>
</dbReference>
<name>A0A1H7WND1_9BACT</name>
<evidence type="ECO:0000256" key="1">
    <source>
        <dbReference type="SAM" id="SignalP"/>
    </source>
</evidence>
<dbReference type="STRING" id="573321.SAMN04488505_103723"/>
<gene>
    <name evidence="2" type="ORF">SAMN04488505_103723</name>
</gene>
<dbReference type="PROSITE" id="PS51257">
    <property type="entry name" value="PROKAR_LIPOPROTEIN"/>
    <property type="match status" value="1"/>
</dbReference>
<dbReference type="RefSeq" id="WP_089914020.1">
    <property type="nucleotide sequence ID" value="NZ_FOBB01000003.1"/>
</dbReference>
<sequence>MFNIKKYTGICGLLLLGCVQANAQTGKGINSLYSAFGVGDLEDRDYSRNFGLGSAGMARPSLYYLNELNPASYTAIPAQNFMFDVALRGTSVSYKGESLSQSAGDVNIKRLAIGFKANKRWGISAGLTPYSTVDYKLLNQRFIEGTGQSVDAVTEGTGGINRVYISNAVKLTKNFSVGVSSAFLFGPINTTETLGNDTVSTIDKRYAYNVNFNTGIQYAGKIKDWEIGLGATYRFKTNMRFQHTVNVVNSNETVLYKDDQGTQKFALPEQYGAGLSLGKGNVTIVADYRKQLWSGINPSQTNYRLTDAERYAGGIEYAFKRHYFNGIVEGMVLQAGFSHNKSYLVIGGQQIKDVAGSVGVSLPSRNGALRYYLGIEVGQRGVTTNNLIKENYVNAVLHFSLRDIWFIRRIYE</sequence>
<feature type="signal peptide" evidence="1">
    <location>
        <begin position="1"/>
        <end position="23"/>
    </location>
</feature>
<dbReference type="OrthoDB" id="1491239at2"/>
<protein>
    <recommendedName>
        <fullName evidence="4">Long-chain fatty acid transport protein</fullName>
    </recommendedName>
</protein>
<accession>A0A1H7WND1</accession>
<organism evidence="2 3">
    <name type="scientific">Chitinophaga rupis</name>
    <dbReference type="NCBI Taxonomy" id="573321"/>
    <lineage>
        <taxon>Bacteria</taxon>
        <taxon>Pseudomonadati</taxon>
        <taxon>Bacteroidota</taxon>
        <taxon>Chitinophagia</taxon>
        <taxon>Chitinophagales</taxon>
        <taxon>Chitinophagaceae</taxon>
        <taxon>Chitinophaga</taxon>
    </lineage>
</organism>